<accession>A0A8S1YGN0</accession>
<protein>
    <submittedName>
        <fullName evidence="1">Uncharacterized protein</fullName>
    </submittedName>
</protein>
<keyword evidence="2" id="KW-1185">Reference proteome</keyword>
<evidence type="ECO:0000313" key="1">
    <source>
        <dbReference type="EMBL" id="CAD8211002.1"/>
    </source>
</evidence>
<dbReference type="EMBL" id="CAJJDP010000154">
    <property type="protein sequence ID" value="CAD8211002.1"/>
    <property type="molecule type" value="Genomic_DNA"/>
</dbReference>
<reference evidence="1" key="1">
    <citation type="submission" date="2021-01" db="EMBL/GenBank/DDBJ databases">
        <authorList>
            <consortium name="Genoscope - CEA"/>
            <person name="William W."/>
        </authorList>
    </citation>
    <scope>NUCLEOTIDE SEQUENCE</scope>
</reference>
<organism evidence="1 2">
    <name type="scientific">Paramecium octaurelia</name>
    <dbReference type="NCBI Taxonomy" id="43137"/>
    <lineage>
        <taxon>Eukaryota</taxon>
        <taxon>Sar</taxon>
        <taxon>Alveolata</taxon>
        <taxon>Ciliophora</taxon>
        <taxon>Intramacronucleata</taxon>
        <taxon>Oligohymenophorea</taxon>
        <taxon>Peniculida</taxon>
        <taxon>Parameciidae</taxon>
        <taxon>Paramecium</taxon>
    </lineage>
</organism>
<name>A0A8S1YGN0_PAROT</name>
<gene>
    <name evidence="1" type="ORF">POCTA_138.1.T1520142</name>
</gene>
<evidence type="ECO:0000313" key="2">
    <source>
        <dbReference type="Proteomes" id="UP000683925"/>
    </source>
</evidence>
<dbReference type="Proteomes" id="UP000683925">
    <property type="component" value="Unassembled WGS sequence"/>
</dbReference>
<proteinExistence type="predicted"/>
<sequence length="91" mass="10979">MKTLEGRLVYKNGLKVGTWIEPVDTWLKLKREIQLKGEYTNQFKYGQWEIIEGNERKLQEENHLIQKDLWQEIGLRQIIIGAEILKRQNIW</sequence>
<comment type="caution">
    <text evidence="1">The sequence shown here is derived from an EMBL/GenBank/DDBJ whole genome shotgun (WGS) entry which is preliminary data.</text>
</comment>
<dbReference type="AlphaFoldDB" id="A0A8S1YGN0"/>